<reference evidence="16 17" key="1">
    <citation type="submission" date="2016-10" db="EMBL/GenBank/DDBJ databases">
        <authorList>
            <person name="de Groot N.N."/>
        </authorList>
    </citation>
    <scope>NUCLEOTIDE SEQUENCE [LARGE SCALE GENOMIC DNA]</scope>
    <source>
        <strain evidence="16 17">DSM 7343</strain>
    </source>
</reference>
<dbReference type="GO" id="GO:0009001">
    <property type="term" value="F:serine O-acetyltransferase activity"/>
    <property type="evidence" value="ECO:0007669"/>
    <property type="project" value="UniProtKB-EC"/>
</dbReference>
<dbReference type="SUPFAM" id="SSF51161">
    <property type="entry name" value="Trimeric LpxA-like enzymes"/>
    <property type="match status" value="1"/>
</dbReference>
<dbReference type="InterPro" id="IPR045304">
    <property type="entry name" value="LbH_SAT"/>
</dbReference>
<dbReference type="NCBIfam" id="TIGR01172">
    <property type="entry name" value="cysE"/>
    <property type="match status" value="1"/>
</dbReference>
<evidence type="ECO:0000256" key="7">
    <source>
        <dbReference type="ARBA" id="ARBA00022605"/>
    </source>
</evidence>
<dbReference type="InterPro" id="IPR053376">
    <property type="entry name" value="Serine_acetyltransferase"/>
</dbReference>
<dbReference type="RefSeq" id="WP_092346101.1">
    <property type="nucleotide sequence ID" value="NZ_FNQN01000003.1"/>
</dbReference>
<keyword evidence="6" id="KW-0963">Cytoplasm</keyword>
<dbReference type="PIRSF" id="PIRSF000441">
    <property type="entry name" value="CysE"/>
    <property type="match status" value="1"/>
</dbReference>
<dbReference type="UniPathway" id="UPA00136">
    <property type="reaction ID" value="UER00199"/>
</dbReference>
<evidence type="ECO:0000313" key="17">
    <source>
        <dbReference type="Proteomes" id="UP000199409"/>
    </source>
</evidence>
<dbReference type="Gene3D" id="1.10.3130.10">
    <property type="entry name" value="serine acetyltransferase, domain 1"/>
    <property type="match status" value="1"/>
</dbReference>
<keyword evidence="10" id="KW-0198">Cysteine biosynthesis</keyword>
<proteinExistence type="inferred from homology"/>
<comment type="similarity">
    <text evidence="3 13">Belongs to the transferase hexapeptide repeat family.</text>
</comment>
<evidence type="ECO:0000256" key="1">
    <source>
        <dbReference type="ARBA" id="ARBA00004496"/>
    </source>
</evidence>
<evidence type="ECO:0000256" key="6">
    <source>
        <dbReference type="ARBA" id="ARBA00022490"/>
    </source>
</evidence>
<name>A0A1H3YW75_9BACT</name>
<dbReference type="FunFam" id="1.10.3130.10:FF:000003">
    <property type="entry name" value="Serine acetyltransferase"/>
    <property type="match status" value="1"/>
</dbReference>
<dbReference type="EMBL" id="FNQN01000003">
    <property type="protein sequence ID" value="SEA15274.1"/>
    <property type="molecule type" value="Genomic_DNA"/>
</dbReference>
<evidence type="ECO:0000259" key="15">
    <source>
        <dbReference type="Pfam" id="PF06426"/>
    </source>
</evidence>
<dbReference type="NCBIfam" id="NF041874">
    <property type="entry name" value="EPS_EpsC"/>
    <property type="match status" value="1"/>
</dbReference>
<evidence type="ECO:0000313" key="16">
    <source>
        <dbReference type="EMBL" id="SEA15274.1"/>
    </source>
</evidence>
<keyword evidence="14" id="KW-0175">Coiled coil</keyword>
<dbReference type="InterPro" id="IPR042122">
    <property type="entry name" value="Ser_AcTrfase_N_sf"/>
</dbReference>
<evidence type="ECO:0000256" key="4">
    <source>
        <dbReference type="ARBA" id="ARBA00013266"/>
    </source>
</evidence>
<dbReference type="FunFam" id="2.160.10.10:FF:000007">
    <property type="entry name" value="Serine acetyltransferase"/>
    <property type="match status" value="1"/>
</dbReference>
<keyword evidence="9" id="KW-0677">Repeat</keyword>
<dbReference type="Pfam" id="PF00132">
    <property type="entry name" value="Hexapep"/>
    <property type="match status" value="1"/>
</dbReference>
<keyword evidence="8 13" id="KW-0808">Transferase</keyword>
<dbReference type="InterPro" id="IPR005881">
    <property type="entry name" value="Ser_O-AcTrfase"/>
</dbReference>
<evidence type="ECO:0000256" key="8">
    <source>
        <dbReference type="ARBA" id="ARBA00022679"/>
    </source>
</evidence>
<dbReference type="GO" id="GO:0005737">
    <property type="term" value="C:cytoplasm"/>
    <property type="evidence" value="ECO:0007669"/>
    <property type="project" value="UniProtKB-SubCell"/>
</dbReference>
<evidence type="ECO:0000256" key="10">
    <source>
        <dbReference type="ARBA" id="ARBA00023192"/>
    </source>
</evidence>
<keyword evidence="11 13" id="KW-0012">Acyltransferase</keyword>
<protein>
    <recommendedName>
        <fullName evidence="5 13">Serine acetyltransferase</fullName>
        <ecNumber evidence="4 13">2.3.1.30</ecNumber>
    </recommendedName>
</protein>
<comment type="subcellular location">
    <subcellularLocation>
        <location evidence="1">Cytoplasm</location>
    </subcellularLocation>
</comment>
<evidence type="ECO:0000256" key="12">
    <source>
        <dbReference type="ARBA" id="ARBA00049486"/>
    </source>
</evidence>
<evidence type="ECO:0000256" key="5">
    <source>
        <dbReference type="ARBA" id="ARBA00018522"/>
    </source>
</evidence>
<dbReference type="Pfam" id="PF06426">
    <property type="entry name" value="SATase_N"/>
    <property type="match status" value="1"/>
</dbReference>
<evidence type="ECO:0000256" key="11">
    <source>
        <dbReference type="ARBA" id="ARBA00023315"/>
    </source>
</evidence>
<dbReference type="AlphaFoldDB" id="A0A1H3YW75"/>
<organism evidence="16 17">
    <name type="scientific">Desulfuromusa kysingii</name>
    <dbReference type="NCBI Taxonomy" id="37625"/>
    <lineage>
        <taxon>Bacteria</taxon>
        <taxon>Pseudomonadati</taxon>
        <taxon>Thermodesulfobacteriota</taxon>
        <taxon>Desulfuromonadia</taxon>
        <taxon>Desulfuromonadales</taxon>
        <taxon>Geopsychrobacteraceae</taxon>
        <taxon>Desulfuromusa</taxon>
    </lineage>
</organism>
<comment type="catalytic activity">
    <reaction evidence="12 13">
        <text>L-serine + acetyl-CoA = O-acetyl-L-serine + CoA</text>
        <dbReference type="Rhea" id="RHEA:24560"/>
        <dbReference type="ChEBI" id="CHEBI:33384"/>
        <dbReference type="ChEBI" id="CHEBI:57287"/>
        <dbReference type="ChEBI" id="CHEBI:57288"/>
        <dbReference type="ChEBI" id="CHEBI:58340"/>
        <dbReference type="EC" id="2.3.1.30"/>
    </reaction>
</comment>
<accession>A0A1H3YW75</accession>
<dbReference type="GO" id="GO:0006535">
    <property type="term" value="P:cysteine biosynthetic process from serine"/>
    <property type="evidence" value="ECO:0007669"/>
    <property type="project" value="InterPro"/>
</dbReference>
<sequence length="237" mass="26158">MFSQLKEDIKVVFERDPAVRSVFEVIFCYPGFHALLFYRLSHWLWINQVKFLARLISHFGRFLTGIEIHPGATIGRGFFIDHGMGVVIGETAEIGDNCTLYHGVTLGGTSWAKEKRHPTLGNNVIIGSGAKILGPFTVGDDSKIGSNSVVVKEVPATATVVGIPGRVVLSGEKRVGFDLEHDKLPDPVAKAVSCVFEQIHRLGEQVEELQKEQTRLKAELAHYHLSDQAEAAKEEVN</sequence>
<dbReference type="EC" id="2.3.1.30" evidence="4 13"/>
<dbReference type="PANTHER" id="PTHR42811">
    <property type="entry name" value="SERINE ACETYLTRANSFERASE"/>
    <property type="match status" value="1"/>
</dbReference>
<gene>
    <name evidence="16" type="ORF">SAMN05660420_01399</name>
</gene>
<dbReference type="InterPro" id="IPR011004">
    <property type="entry name" value="Trimer_LpxA-like_sf"/>
</dbReference>
<dbReference type="CDD" id="cd03354">
    <property type="entry name" value="LbH_SAT"/>
    <property type="match status" value="1"/>
</dbReference>
<dbReference type="InterPro" id="IPR001451">
    <property type="entry name" value="Hexapep"/>
</dbReference>
<dbReference type="InterPro" id="IPR010493">
    <property type="entry name" value="Ser_AcTrfase_N"/>
</dbReference>
<dbReference type="Proteomes" id="UP000199409">
    <property type="component" value="Unassembled WGS sequence"/>
</dbReference>
<keyword evidence="17" id="KW-1185">Reference proteome</keyword>
<dbReference type="STRING" id="37625.SAMN05660420_01399"/>
<dbReference type="Gene3D" id="2.160.10.10">
    <property type="entry name" value="Hexapeptide repeat proteins"/>
    <property type="match status" value="1"/>
</dbReference>
<evidence type="ECO:0000256" key="2">
    <source>
        <dbReference type="ARBA" id="ARBA00004876"/>
    </source>
</evidence>
<evidence type="ECO:0000256" key="3">
    <source>
        <dbReference type="ARBA" id="ARBA00007274"/>
    </source>
</evidence>
<evidence type="ECO:0000256" key="9">
    <source>
        <dbReference type="ARBA" id="ARBA00022737"/>
    </source>
</evidence>
<evidence type="ECO:0000256" key="13">
    <source>
        <dbReference type="PIRNR" id="PIRNR000441"/>
    </source>
</evidence>
<feature type="domain" description="Serine acetyltransferase N-terminal" evidence="15">
    <location>
        <begin position="3"/>
        <end position="35"/>
    </location>
</feature>
<dbReference type="OrthoDB" id="9801456at2"/>
<feature type="coiled-coil region" evidence="14">
    <location>
        <begin position="192"/>
        <end position="226"/>
    </location>
</feature>
<keyword evidence="7" id="KW-0028">Amino-acid biosynthesis</keyword>
<evidence type="ECO:0000256" key="14">
    <source>
        <dbReference type="SAM" id="Coils"/>
    </source>
</evidence>
<comment type="pathway">
    <text evidence="2">Amino-acid biosynthesis; L-cysteine biosynthesis; L-cysteine from L-serine: step 1/2.</text>
</comment>